<keyword evidence="5" id="KW-1278">Translocase</keyword>
<gene>
    <name evidence="5" type="primary">nuoN</name>
    <name evidence="9" type="ORF">CUT44_23585</name>
</gene>
<comment type="subunit">
    <text evidence="5">NDH-1 is composed of 14 different subunits. Subunits NuoA, H, J, K, L, M, N constitute the membrane sector of the complex.</text>
</comment>
<evidence type="ECO:0000256" key="2">
    <source>
        <dbReference type="ARBA" id="ARBA00022692"/>
    </source>
</evidence>
<keyword evidence="4 5" id="KW-0472">Membrane</keyword>
<feature type="region of interest" description="Disordered" evidence="7">
    <location>
        <begin position="427"/>
        <end position="453"/>
    </location>
</feature>
<dbReference type="EC" id="7.1.1.-" evidence="5"/>
<proteinExistence type="inferred from homology"/>
<keyword evidence="5" id="KW-0813">Transport</keyword>
<dbReference type="AlphaFoldDB" id="A0A2M8LU01"/>
<keyword evidence="3 5" id="KW-1133">Transmembrane helix</keyword>
<dbReference type="InterPro" id="IPR001750">
    <property type="entry name" value="ND/Mrp_TM"/>
</dbReference>
<feature type="transmembrane region" description="Helical" evidence="5">
    <location>
        <begin position="266"/>
        <end position="285"/>
    </location>
</feature>
<feature type="transmembrane region" description="Helical" evidence="5">
    <location>
        <begin position="359"/>
        <end position="382"/>
    </location>
</feature>
<feature type="transmembrane region" description="Helical" evidence="5">
    <location>
        <begin position="104"/>
        <end position="122"/>
    </location>
</feature>
<dbReference type="GO" id="GO:0005886">
    <property type="term" value="C:plasma membrane"/>
    <property type="evidence" value="ECO:0007669"/>
    <property type="project" value="UniProtKB-SubCell"/>
</dbReference>
<dbReference type="Proteomes" id="UP000230407">
    <property type="component" value="Unassembled WGS sequence"/>
</dbReference>
<dbReference type="InterPro" id="IPR010096">
    <property type="entry name" value="NADH-Q_OxRdtase_suN/2"/>
</dbReference>
<keyword evidence="5" id="KW-0874">Quinone</keyword>
<dbReference type="GO" id="GO:0042773">
    <property type="term" value="P:ATP synthesis coupled electron transport"/>
    <property type="evidence" value="ECO:0007669"/>
    <property type="project" value="InterPro"/>
</dbReference>
<dbReference type="EMBL" id="PGGW01000066">
    <property type="protein sequence ID" value="PJE95420.1"/>
    <property type="molecule type" value="Genomic_DNA"/>
</dbReference>
<feature type="domain" description="NADH:quinone oxidoreductase/Mrp antiporter transmembrane" evidence="8">
    <location>
        <begin position="121"/>
        <end position="406"/>
    </location>
</feature>
<evidence type="ECO:0000313" key="9">
    <source>
        <dbReference type="EMBL" id="PJE95420.1"/>
    </source>
</evidence>
<dbReference type="GO" id="GO:0012505">
    <property type="term" value="C:endomembrane system"/>
    <property type="evidence" value="ECO:0007669"/>
    <property type="project" value="UniProtKB-SubCell"/>
</dbReference>
<dbReference type="Pfam" id="PF00361">
    <property type="entry name" value="Proton_antipo_M"/>
    <property type="match status" value="1"/>
</dbReference>
<feature type="transmembrane region" description="Helical" evidence="5">
    <location>
        <begin position="461"/>
        <end position="484"/>
    </location>
</feature>
<feature type="transmembrane region" description="Helical" evidence="5">
    <location>
        <begin position="128"/>
        <end position="145"/>
    </location>
</feature>
<evidence type="ECO:0000256" key="6">
    <source>
        <dbReference type="RuleBase" id="RU000320"/>
    </source>
</evidence>
<feature type="transmembrane region" description="Helical" evidence="5">
    <location>
        <begin position="235"/>
        <end position="254"/>
    </location>
</feature>
<feature type="transmembrane region" description="Helical" evidence="5">
    <location>
        <begin position="292"/>
        <end position="311"/>
    </location>
</feature>
<name>A0A2M8LU01_9ACTN</name>
<feature type="transmembrane region" description="Helical" evidence="5">
    <location>
        <begin position="6"/>
        <end position="28"/>
    </location>
</feature>
<evidence type="ECO:0000256" key="3">
    <source>
        <dbReference type="ARBA" id="ARBA00022989"/>
    </source>
</evidence>
<comment type="subcellular location">
    <subcellularLocation>
        <location evidence="5">Cell membrane</location>
        <topology evidence="5">Multi-pass membrane protein</topology>
    </subcellularLocation>
    <subcellularLocation>
        <location evidence="1">Endomembrane system</location>
        <topology evidence="1">Multi-pass membrane protein</topology>
    </subcellularLocation>
    <subcellularLocation>
        <location evidence="6">Membrane</location>
        <topology evidence="6">Multi-pass membrane protein</topology>
    </subcellularLocation>
</comment>
<organism evidence="9 10">
    <name type="scientific">Streptomyces carminius</name>
    <dbReference type="NCBI Taxonomy" id="2665496"/>
    <lineage>
        <taxon>Bacteria</taxon>
        <taxon>Bacillati</taxon>
        <taxon>Actinomycetota</taxon>
        <taxon>Actinomycetes</taxon>
        <taxon>Kitasatosporales</taxon>
        <taxon>Streptomycetaceae</taxon>
        <taxon>Streptomyces</taxon>
    </lineage>
</organism>
<feature type="transmembrane region" description="Helical" evidence="5">
    <location>
        <begin position="35"/>
        <end position="55"/>
    </location>
</feature>
<dbReference type="GO" id="GO:0048038">
    <property type="term" value="F:quinone binding"/>
    <property type="evidence" value="ECO:0007669"/>
    <property type="project" value="UniProtKB-KW"/>
</dbReference>
<evidence type="ECO:0000259" key="8">
    <source>
        <dbReference type="Pfam" id="PF00361"/>
    </source>
</evidence>
<comment type="similarity">
    <text evidence="5">Belongs to the complex I subunit 2 family.</text>
</comment>
<feature type="transmembrane region" description="Helical" evidence="5">
    <location>
        <begin position="317"/>
        <end position="338"/>
    </location>
</feature>
<evidence type="ECO:0000256" key="4">
    <source>
        <dbReference type="ARBA" id="ARBA00023136"/>
    </source>
</evidence>
<feature type="transmembrane region" description="Helical" evidence="5">
    <location>
        <begin position="394"/>
        <end position="414"/>
    </location>
</feature>
<feature type="transmembrane region" description="Helical" evidence="5">
    <location>
        <begin position="198"/>
        <end position="223"/>
    </location>
</feature>
<comment type="caution">
    <text evidence="9">The sequence shown here is derived from an EMBL/GenBank/DDBJ whole genome shotgun (WGS) entry which is preliminary data.</text>
</comment>
<protein>
    <recommendedName>
        <fullName evidence="5">NADH-quinone oxidoreductase subunit N</fullName>
        <ecNumber evidence="5">7.1.1.-</ecNumber>
    </recommendedName>
    <alternativeName>
        <fullName evidence="5">NADH dehydrogenase I subunit N</fullName>
    </alternativeName>
    <alternativeName>
        <fullName evidence="5">NDH-1 subunit N</fullName>
    </alternativeName>
</protein>
<sequence>MHKDPLALVPEILLLLGAVVTLLTGSFLPRGRQWIARAAAAAALVGSLVAAALAAPGTDRTVYAGTYALDGATDAVRVVVPAAALTVLALAGGRVRGDRRETEFCVLVLLGSLGSVLLAGASDLLLLAVAYLLASIPLYALAGWGRDARGAEAALKLYLLGVLLGITMLLGTAVLYGLGGATDYATLADGLDGAPRAALVVGTVALLAGPLFKAGAVPAHFWVPDAASGATVPAAAFLTTVPKIGALVALYRVLTVLPEQAADWRLLLAVLAAASMTLGNLAAFAQTDPLRLLGYSTISQVGYLLMALAVVERADALRALLLYLAAYAATNLGVFAVAAALPRLRTLAAYRGLGRHRPWLAAALTVCLLGLVGTPPTAVFTGKLTVFSATWDGGAAWLVVVAAVNTLASLFYYLRWIAPALSVGAPGPRPEPAENGDGEDDGGDGHEGHGQTAATAVPERWAAGTALAAAAATLVLGAGAGWVLSLLSGTLVR</sequence>
<dbReference type="PANTHER" id="PTHR22773">
    <property type="entry name" value="NADH DEHYDROGENASE"/>
    <property type="match status" value="1"/>
</dbReference>
<keyword evidence="10" id="KW-1185">Reference proteome</keyword>
<evidence type="ECO:0000256" key="7">
    <source>
        <dbReference type="SAM" id="MobiDB-lite"/>
    </source>
</evidence>
<accession>A0A2M8LU01</accession>
<reference evidence="9 10" key="1">
    <citation type="submission" date="2017-11" db="EMBL/GenBank/DDBJ databases">
        <title>Streptomyces carmine sp. nov., a novel actinomycete isolated from Sophora alopecuroides in Xinjiang, China.</title>
        <authorList>
            <person name="Wang Y."/>
            <person name="Luo X."/>
            <person name="Wan C."/>
            <person name="Zhang L."/>
        </authorList>
    </citation>
    <scope>NUCLEOTIDE SEQUENCE [LARGE SCALE GENOMIC DNA]</scope>
    <source>
        <strain evidence="9 10">TRM SA0054</strain>
    </source>
</reference>
<comment type="catalytic activity">
    <reaction evidence="5">
        <text>a quinone + NADH + 5 H(+)(in) = a quinol + NAD(+) + 4 H(+)(out)</text>
        <dbReference type="Rhea" id="RHEA:57888"/>
        <dbReference type="ChEBI" id="CHEBI:15378"/>
        <dbReference type="ChEBI" id="CHEBI:24646"/>
        <dbReference type="ChEBI" id="CHEBI:57540"/>
        <dbReference type="ChEBI" id="CHEBI:57945"/>
        <dbReference type="ChEBI" id="CHEBI:132124"/>
    </reaction>
</comment>
<evidence type="ECO:0000313" key="10">
    <source>
        <dbReference type="Proteomes" id="UP000230407"/>
    </source>
</evidence>
<feature type="transmembrane region" description="Helical" evidence="5">
    <location>
        <begin position="75"/>
        <end position="92"/>
    </location>
</feature>
<comment type="function">
    <text evidence="5">NDH-1 shuttles electrons from NADH, via FMN and iron-sulfur (Fe-S) centers, to quinones in the respiratory chain. The immediate electron acceptor for the enzyme in this species is believed to be a menaquinone. Couples the redox reaction to proton translocation (for every two electrons transferred, four hydrogen ions are translocated across the cytoplasmic membrane), and thus conserves the redox energy in a proton gradient.</text>
</comment>
<keyword evidence="5" id="KW-0520">NAD</keyword>
<dbReference type="GO" id="GO:0050136">
    <property type="term" value="F:NADH dehydrogenase (quinone) (non-electrogenic) activity"/>
    <property type="evidence" value="ECO:0007669"/>
    <property type="project" value="UniProtKB-UniRule"/>
</dbReference>
<keyword evidence="2 5" id="KW-0812">Transmembrane</keyword>
<evidence type="ECO:0000256" key="1">
    <source>
        <dbReference type="ARBA" id="ARBA00004127"/>
    </source>
</evidence>
<dbReference type="HAMAP" id="MF_00445">
    <property type="entry name" value="NDH1_NuoN_1"/>
    <property type="match status" value="1"/>
</dbReference>
<feature type="transmembrane region" description="Helical" evidence="5">
    <location>
        <begin position="157"/>
        <end position="178"/>
    </location>
</feature>
<dbReference type="RefSeq" id="WP_100203936.1">
    <property type="nucleotide sequence ID" value="NZ_PGGW01000066.1"/>
</dbReference>
<dbReference type="GO" id="GO:0008137">
    <property type="term" value="F:NADH dehydrogenase (ubiquinone) activity"/>
    <property type="evidence" value="ECO:0007669"/>
    <property type="project" value="InterPro"/>
</dbReference>
<keyword evidence="5" id="KW-1003">Cell membrane</keyword>
<evidence type="ECO:0000256" key="5">
    <source>
        <dbReference type="HAMAP-Rule" id="MF_00445"/>
    </source>
</evidence>